<comment type="caution">
    <text evidence="2">The sequence shown here is derived from an EMBL/GenBank/DDBJ whole genome shotgun (WGS) entry which is preliminary data.</text>
</comment>
<evidence type="ECO:0000313" key="2">
    <source>
        <dbReference type="EMBL" id="OAG35462.1"/>
    </source>
</evidence>
<feature type="compositionally biased region" description="Polar residues" evidence="1">
    <location>
        <begin position="323"/>
        <end position="333"/>
    </location>
</feature>
<evidence type="ECO:0000256" key="1">
    <source>
        <dbReference type="SAM" id="MobiDB-lite"/>
    </source>
</evidence>
<dbReference type="OrthoDB" id="4367324at2759"/>
<gene>
    <name evidence="2" type="ORF">AYO21_10343</name>
</gene>
<protein>
    <submittedName>
        <fullName evidence="2">Uncharacterized protein</fullName>
    </submittedName>
</protein>
<feature type="region of interest" description="Disordered" evidence="1">
    <location>
        <begin position="304"/>
        <end position="333"/>
    </location>
</feature>
<organism evidence="2 3">
    <name type="scientific">Fonsecaea monophora</name>
    <dbReference type="NCBI Taxonomy" id="254056"/>
    <lineage>
        <taxon>Eukaryota</taxon>
        <taxon>Fungi</taxon>
        <taxon>Dikarya</taxon>
        <taxon>Ascomycota</taxon>
        <taxon>Pezizomycotina</taxon>
        <taxon>Eurotiomycetes</taxon>
        <taxon>Chaetothyriomycetidae</taxon>
        <taxon>Chaetothyriales</taxon>
        <taxon>Herpotrichiellaceae</taxon>
        <taxon>Fonsecaea</taxon>
    </lineage>
</organism>
<accession>A0A177EWN6</accession>
<sequence>MVQTLFDYLTQRNAQLVVHFPPPTYTDSDMWNPVEAIEPWEDFDLASLTRRYRQSLDADTSLTSTVEATEEAGHTVICDETALNIVLGSTNISMVSRALPGSLFLSTGSRIMGDPTVRPDWGVGDASIHCPHPRGICPALVCGDTKVGWDVERAIRVVGNGGYEDRPDTHLVRPFEQLQHYCTVYRTRYGFILTNEFLVLIRLKLSPPASKQRRFRPRRQTVAGSHRRVLSDTSTGTNVSEVSETFSTISFQPKPQDEDVGALEVKIVPWDHGSSRETININLYFLARLASESRELSHHYEPLNIDVEVPGKEKRKRLDDSTEQSSGRGSRKP</sequence>
<name>A0A177EWN6_9EURO</name>
<reference evidence="2 3" key="1">
    <citation type="submission" date="2016-03" db="EMBL/GenBank/DDBJ databases">
        <title>Draft genome sequence of the Fonsecaea monophora CBS 269.37.</title>
        <authorList>
            <person name="Bombassaro A."/>
            <person name="Vinicius W.A."/>
            <person name="De Hoog S."/>
            <person name="Sun J."/>
            <person name="Souza E.M."/>
            <person name="Raittz R.T."/>
            <person name="Costa F."/>
            <person name="Leao A.C."/>
            <person name="Tadra-Sfeir M.Z."/>
            <person name="Baura V."/>
            <person name="Balsanelli E."/>
            <person name="Pedrosa F.O."/>
            <person name="Moreno L.F."/>
            <person name="Steffens M.B."/>
            <person name="Xi L."/>
            <person name="Bocca A.L."/>
            <person name="Felipe M.S."/>
            <person name="Teixeira M."/>
            <person name="Telles Filho F.Q."/>
            <person name="Azevedo C.M."/>
            <person name="Gomes R."/>
            <person name="Vicente V.A."/>
        </authorList>
    </citation>
    <scope>NUCLEOTIDE SEQUENCE [LARGE SCALE GENOMIC DNA]</scope>
    <source>
        <strain evidence="2 3">CBS 269.37</strain>
    </source>
</reference>
<dbReference type="RefSeq" id="XP_022507414.1">
    <property type="nucleotide sequence ID" value="XM_022660264.1"/>
</dbReference>
<keyword evidence="3" id="KW-1185">Reference proteome</keyword>
<evidence type="ECO:0000313" key="3">
    <source>
        <dbReference type="Proteomes" id="UP000077002"/>
    </source>
</evidence>
<dbReference type="EMBL" id="LVKK01000117">
    <property type="protein sequence ID" value="OAG35462.1"/>
    <property type="molecule type" value="Genomic_DNA"/>
</dbReference>
<dbReference type="AlphaFoldDB" id="A0A177EWN6"/>
<feature type="region of interest" description="Disordered" evidence="1">
    <location>
        <begin position="212"/>
        <end position="237"/>
    </location>
</feature>
<proteinExistence type="predicted"/>
<feature type="compositionally biased region" description="Basic and acidic residues" evidence="1">
    <location>
        <begin position="309"/>
        <end position="320"/>
    </location>
</feature>
<dbReference type="GeneID" id="34605465"/>
<dbReference type="Proteomes" id="UP000077002">
    <property type="component" value="Unassembled WGS sequence"/>
</dbReference>